<proteinExistence type="predicted"/>
<evidence type="ECO:0000313" key="1">
    <source>
        <dbReference type="EMBL" id="EQA63669.1"/>
    </source>
</evidence>
<dbReference type="STRING" id="100053.GCA_002009845_00383"/>
<protein>
    <submittedName>
        <fullName evidence="1">Uncharacterized protein</fullName>
    </submittedName>
</protein>
<comment type="caution">
    <text evidence="1">The sequence shown here is derived from an EMBL/GenBank/DDBJ whole genome shotgun (WGS) entry which is preliminary data.</text>
</comment>
<dbReference type="AlphaFoldDB" id="V6I8T0"/>
<dbReference type="EMBL" id="AHMT02000016">
    <property type="protein sequence ID" value="EQA63669.1"/>
    <property type="molecule type" value="Genomic_DNA"/>
</dbReference>
<gene>
    <name evidence="1" type="ORF">LEP1GSC062_3833</name>
</gene>
<reference evidence="1" key="1">
    <citation type="submission" date="2013-05" db="EMBL/GenBank/DDBJ databases">
        <authorList>
            <person name="Harkins D.M."/>
            <person name="Durkin A.S."/>
            <person name="Brinkac L.M."/>
            <person name="Haft D.H."/>
            <person name="Selengut J.D."/>
            <person name="Sanka R."/>
            <person name="DePew J."/>
            <person name="Purushe J."/>
            <person name="Hartskeerl R.A."/>
            <person name="Ahmed A."/>
            <person name="van der Linden H."/>
            <person name="Goris M.G.A."/>
            <person name="Vinetz J.M."/>
            <person name="Sutton G.G."/>
            <person name="Nierman W.C."/>
            <person name="Fouts D.E."/>
        </authorList>
    </citation>
    <scope>NUCLEOTIDE SEQUENCE [LARGE SCALE GENOMIC DNA]</scope>
    <source>
        <strain evidence="1">L 60</strain>
    </source>
</reference>
<dbReference type="Proteomes" id="UP000018747">
    <property type="component" value="Unassembled WGS sequence"/>
</dbReference>
<accession>V6I8T0</accession>
<name>V6I8T0_9LEPT</name>
<organism evidence="1 2">
    <name type="scientific">Leptospira alexanderi serovar Manhao 3 str. L 60</name>
    <dbReference type="NCBI Taxonomy" id="1049759"/>
    <lineage>
        <taxon>Bacteria</taxon>
        <taxon>Pseudomonadati</taxon>
        <taxon>Spirochaetota</taxon>
        <taxon>Spirochaetia</taxon>
        <taxon>Leptospirales</taxon>
        <taxon>Leptospiraceae</taxon>
        <taxon>Leptospira</taxon>
    </lineage>
</organism>
<sequence>MFEIDSEFTLERDIKNRVSHPIEMWEFPQKIGKSLFAKSMTLMLAKNHFLSLFLYSAGTQMAHPLRDCKSFQCVVPGIVI</sequence>
<keyword evidence="2" id="KW-1185">Reference proteome</keyword>
<evidence type="ECO:0000313" key="2">
    <source>
        <dbReference type="Proteomes" id="UP000018747"/>
    </source>
</evidence>